<dbReference type="AlphaFoldDB" id="A0A1Y1YKI4"/>
<dbReference type="CDD" id="cd08863">
    <property type="entry name" value="SRPBCC_DUF1857"/>
    <property type="match status" value="1"/>
</dbReference>
<name>A0A1Y1YKI4_9PLEO</name>
<dbReference type="SUPFAM" id="SSF55961">
    <property type="entry name" value="Bet v1-like"/>
    <property type="match status" value="1"/>
</dbReference>
<dbReference type="Proteomes" id="UP000193144">
    <property type="component" value="Unassembled WGS sequence"/>
</dbReference>
<accession>A0A1Y1YKI4</accession>
<gene>
    <name evidence="1" type="ORF">BCR34DRAFT_676960</name>
</gene>
<reference evidence="1 2" key="1">
    <citation type="submission" date="2016-07" db="EMBL/GenBank/DDBJ databases">
        <title>Pervasive Adenine N6-methylation of Active Genes in Fungi.</title>
        <authorList>
            <consortium name="DOE Joint Genome Institute"/>
            <person name="Mondo S.J."/>
            <person name="Dannebaum R.O."/>
            <person name="Kuo R.C."/>
            <person name="Labutti K."/>
            <person name="Haridas S."/>
            <person name="Kuo A."/>
            <person name="Salamov A."/>
            <person name="Ahrendt S.R."/>
            <person name="Lipzen A."/>
            <person name="Sullivan W."/>
            <person name="Andreopoulos W.B."/>
            <person name="Clum A."/>
            <person name="Lindquist E."/>
            <person name="Daum C."/>
            <person name="Ramamoorthy G.K."/>
            <person name="Gryganskyi A."/>
            <person name="Culley D."/>
            <person name="Magnuson J.K."/>
            <person name="James T.Y."/>
            <person name="O'Malley M.A."/>
            <person name="Stajich J.E."/>
            <person name="Spatafora J.W."/>
            <person name="Visel A."/>
            <person name="Grigoriev I.V."/>
        </authorList>
    </citation>
    <scope>NUCLEOTIDE SEQUENCE [LARGE SCALE GENOMIC DNA]</scope>
    <source>
        <strain evidence="1 2">CBS 115471</strain>
    </source>
</reference>
<dbReference type="InterPro" id="IPR015075">
    <property type="entry name" value="AtaL"/>
</dbReference>
<dbReference type="EMBL" id="MCFA01000213">
    <property type="protein sequence ID" value="ORX98530.1"/>
    <property type="molecule type" value="Genomic_DNA"/>
</dbReference>
<comment type="caution">
    <text evidence="1">The sequence shown here is derived from an EMBL/GenBank/DDBJ whole genome shotgun (WGS) entry which is preliminary data.</text>
</comment>
<evidence type="ECO:0008006" key="3">
    <source>
        <dbReference type="Google" id="ProtNLM"/>
    </source>
</evidence>
<dbReference type="Pfam" id="PF08982">
    <property type="entry name" value="AtaL"/>
    <property type="match status" value="1"/>
</dbReference>
<protein>
    <recommendedName>
        <fullName evidence="3">DUF1857-domain-containing protein</fullName>
    </recommendedName>
</protein>
<evidence type="ECO:0000313" key="1">
    <source>
        <dbReference type="EMBL" id="ORX98530.1"/>
    </source>
</evidence>
<dbReference type="Gene3D" id="3.30.530.20">
    <property type="match status" value="1"/>
</dbReference>
<keyword evidence="2" id="KW-1185">Reference proteome</keyword>
<dbReference type="OrthoDB" id="2320332at2759"/>
<organism evidence="1 2">
    <name type="scientific">Clohesyomyces aquaticus</name>
    <dbReference type="NCBI Taxonomy" id="1231657"/>
    <lineage>
        <taxon>Eukaryota</taxon>
        <taxon>Fungi</taxon>
        <taxon>Dikarya</taxon>
        <taxon>Ascomycota</taxon>
        <taxon>Pezizomycotina</taxon>
        <taxon>Dothideomycetes</taxon>
        <taxon>Pleosporomycetidae</taxon>
        <taxon>Pleosporales</taxon>
        <taxon>Lindgomycetaceae</taxon>
        <taxon>Clohesyomyces</taxon>
    </lineage>
</organism>
<dbReference type="InterPro" id="IPR023393">
    <property type="entry name" value="START-like_dom_sf"/>
</dbReference>
<evidence type="ECO:0000313" key="2">
    <source>
        <dbReference type="Proteomes" id="UP000193144"/>
    </source>
</evidence>
<sequence>MVRIHYAYTSQINPEGASPVLTLPQIWQGLQRKIRFAQEFVPVIEGCEVLKEEDGVVTRVVKFKKGLVPKEQATEVVRGYGMSWVDFEQEDGTHVRNVISSGPGGPEDFHMTYMFEFLLPNISETDTEGKEKETARLTGMSKVAVESSIKVIREMVQDGRIPS</sequence>
<proteinExistence type="predicted"/>
<dbReference type="STRING" id="1231657.A0A1Y1YKI4"/>